<dbReference type="SUPFAM" id="SSF47336">
    <property type="entry name" value="ACP-like"/>
    <property type="match status" value="2"/>
</dbReference>
<dbReference type="InterPro" id="IPR013216">
    <property type="entry name" value="Methyltransf_11"/>
</dbReference>
<dbReference type="Gene3D" id="3.40.50.150">
    <property type="entry name" value="Vaccinia Virus protein VP39"/>
    <property type="match status" value="1"/>
</dbReference>
<dbReference type="PANTHER" id="PTHR45527">
    <property type="entry name" value="NONRIBOSOMAL PEPTIDE SYNTHETASE"/>
    <property type="match status" value="1"/>
</dbReference>
<dbReference type="FunFam" id="3.30.559.10:FF:000023">
    <property type="entry name" value="Non-ribosomal peptide synthetase"/>
    <property type="match status" value="1"/>
</dbReference>
<protein>
    <submittedName>
        <fullName evidence="8">Non-ribosomal peptide synthetase</fullName>
    </submittedName>
</protein>
<accession>A0A2I1M6N5</accession>
<dbReference type="Pfam" id="PF08241">
    <property type="entry name" value="Methyltransf_11"/>
    <property type="match status" value="1"/>
</dbReference>
<dbReference type="InterPro" id="IPR009081">
    <property type="entry name" value="PP-bd_ACP"/>
</dbReference>
<evidence type="ECO:0000313" key="9">
    <source>
        <dbReference type="Proteomes" id="UP000234335"/>
    </source>
</evidence>
<feature type="domain" description="Carrier" evidence="7">
    <location>
        <begin position="1410"/>
        <end position="1485"/>
    </location>
</feature>
<dbReference type="GO" id="GO:0031177">
    <property type="term" value="F:phosphopantetheine binding"/>
    <property type="evidence" value="ECO:0007669"/>
    <property type="project" value="TreeGrafter"/>
</dbReference>
<sequence length="2054" mass="237317">MESNTIKGKAKIIIERWLSDIIDGSKIDASDNLIEKGLSSIQIMQLSGKLKKNGIIVPFAKLIENPSKEKWFSLVDTAKIKEVNQVKKDSKKISEAFPLTDVQYSYFIGREDDQTLGGIGCHAYLEIDGEGINPDRLNKAWNILQYRHPMLRARFIDDGNQEILEEPYSDSIEIFNLSEKDKKEVEVQLKNIRNNISHRKLKVKEGQVADIKLALLPSGKHRIFFDIDLLVADVMSMSILLRELSEIYAGFEEEKASKYTFADYIYSLESTAEDDTKDKEFWEAKINSFEIERLNLPIKTQPEQIKETRFTRRKRIIDREDWKKIKEIAATYKTTPSMVLLTCYTLVLERWCNQDKFFINIPLFNRDLENENLKNMVADFTTLLLVEHETLKDDSFIETLKRTNKTFLENASHSLYNGVQVQRDISKIQGSSANVAPVVFACNIDYPLETEILRNNLGRIEYMISQTPGVWLDFQSYINDGNLILCWDSVDELFPEGVLDDMFESLNALLKSLTDESSWSNKVDVLPDNQKKIRKQDIEGILPLKFPDETLYDGFVKNVNRNPDKVAVIDSETGEELTYKHLYEMSLKIAHYLIKNGVKKGDYIGITLPRGSRQIVAIFGILFAGAAYVPIGITQPNERRSKIYSQIGIKHIISDLRTSEECSLKEEDVTVLDFDQGISNEGMLEKIVTISPYDSAYIIMTSGTTGVPKGVEIMHTSAINTCVDLNEKYKINDKDTVLMVSAIDFDLSVYDIFGILHAGGTIVTTSEDNYRNPDEWIKLIDAYKVTIWDSVPILFDMLVTMAEGKNMNLPFRVVMLSGDWITINLPERFYKISEYKNSFVVAMGGATEASIWSNHLDVPRIIPKEWISIPYGKSLKNQVYRVVDEIGRICPNYVKGELLIGGVGVAKCYHGDEELTKKKYFEEDGIRWYRTGDNGRTWNDGTIEFLGRKDTQVKIKGHRIELGEIEDAIRKYDGVDKVIVDFVERGWSKHLVAFVKSDLSAYEAVGYSNLINNDFSFIVKPETSLINKTELQNKEIDKIVVKTVIDIFREYDVDFSKGSYSIEEICRIIDCSDSNKVVIEKWIRELEKLNYLISSNGRYKKNESVSELTVNSEYARAIERFAKELEPELLDILKGKKDPIEVFYREDDKFSLSKLVRNLTGYEESIKSIIKTLKNYIEKNSNKKLRVLEYSTRNEEITEELFNECKDFIDEYVYVDNSIYFEKELLSLKENSKFKHVTFKGDLKEALENDYFDIVIALNSIHRSDNPQKKLKALVGLLKPNGLLFGNEINQLNLLPLITANILEKNFETDKEVNIKVNNSEVLYQSATKDLAETNFNTFFIRKLQSSVVSFDNLRDYLLKEVPSYMVPTHFYHVDEIPLNKNGKADRKKLKKNLYKDQESLKTSTEAKTQARSDREELLLNIWKESLNKEDIGINDNYFSLGGDSLVATTIVGKVRNKLGIEISIKDIFENSSVVSLSKYIDENKTDGNGNNFQSIVPDKENLYKPFPLTDVQMAYWIGRQGVFDLGNVSTHCYFEFNCLDLNIKKLQKSLNESIVYNPALRTIILKSGEQQILKETPYVLVDVNDVSELRNKDREDALLKIRENLSHRVIDLSVFPTIDFKVAKLTENEFRVFIGIDNTILDGWSMFEFLREIKLRYGGRFIEEKIEITFRDYVLNKKQENKRNYEEDKAYWLNRLDSFPHVPNLSFMNKENSNIVQKFNRKEAVIEEEVWSDVKSIAIKNDLTPTSLLLTLFSLILNKYSDDEKFAINVTQFMKEEIHPQIHKIMGDFTELNLLEVQLDKKNTIIENAKKLQNQLISDREHSSYSSLEFLRELRNDKQLDIVAPIVFTSGLGIMGNESKEFLATYNYGISQTPQIWLDHQVLEIDGKLLLVWDYVKELFDSAQLNNCFVDYVNMVKEFSINKEKQIKDFTKLNGNLQLNNERKNDKNEKRTEFGHIEENSNEKIDTDKTNDKHSYNAELEEEIKDLWREVLELEEIGIEDNFFSLGGNSLNMIQLSNKMLEKYNYQLDFSEFLENSTVYYTLLKVDEYLRKI</sequence>
<dbReference type="Pfam" id="PF00550">
    <property type="entry name" value="PP-binding"/>
    <property type="match status" value="2"/>
</dbReference>
<evidence type="ECO:0000256" key="5">
    <source>
        <dbReference type="ARBA" id="ARBA00023194"/>
    </source>
</evidence>
<dbReference type="InterPro" id="IPR023213">
    <property type="entry name" value="CAT-like_dom_sf"/>
</dbReference>
<dbReference type="PROSITE" id="PS50075">
    <property type="entry name" value="CARRIER"/>
    <property type="match status" value="3"/>
</dbReference>
<gene>
    <name evidence="8" type="ORF">CYJ34_06930</name>
</gene>
<evidence type="ECO:0000256" key="4">
    <source>
        <dbReference type="ARBA" id="ARBA00022598"/>
    </source>
</evidence>
<organism evidence="8 9">
    <name type="scientific">Anaerococcus octavius</name>
    <dbReference type="NCBI Taxonomy" id="54007"/>
    <lineage>
        <taxon>Bacteria</taxon>
        <taxon>Bacillati</taxon>
        <taxon>Bacillota</taxon>
        <taxon>Tissierellia</taxon>
        <taxon>Tissierellales</taxon>
        <taxon>Peptoniphilaceae</taxon>
        <taxon>Anaerococcus</taxon>
    </lineage>
</organism>
<comment type="cofactor">
    <cofactor evidence="1">
        <name>pantetheine 4'-phosphate</name>
        <dbReference type="ChEBI" id="CHEBI:47942"/>
    </cofactor>
</comment>
<evidence type="ECO:0000259" key="7">
    <source>
        <dbReference type="PROSITE" id="PS50075"/>
    </source>
</evidence>
<dbReference type="InterPro" id="IPR020845">
    <property type="entry name" value="AMP-binding_CS"/>
</dbReference>
<feature type="domain" description="Carrier" evidence="7">
    <location>
        <begin position="4"/>
        <end position="79"/>
    </location>
</feature>
<dbReference type="InterPro" id="IPR006162">
    <property type="entry name" value="Ppantetheine_attach_site"/>
</dbReference>
<reference evidence="8 9" key="1">
    <citation type="submission" date="2017-12" db="EMBL/GenBank/DDBJ databases">
        <title>Phylogenetic diversity of female urinary microbiome.</title>
        <authorList>
            <person name="Thomas-White K."/>
            <person name="Wolfe A.J."/>
        </authorList>
    </citation>
    <scope>NUCLEOTIDE SEQUENCE [LARGE SCALE GENOMIC DNA]</scope>
    <source>
        <strain evidence="8 9">UMB0119</strain>
    </source>
</reference>
<keyword evidence="5" id="KW-0045">Antibiotic biosynthesis</keyword>
<keyword evidence="2" id="KW-0596">Phosphopantetheine</keyword>
<dbReference type="GO" id="GO:0044550">
    <property type="term" value="P:secondary metabolite biosynthetic process"/>
    <property type="evidence" value="ECO:0007669"/>
    <property type="project" value="TreeGrafter"/>
</dbReference>
<dbReference type="NCBIfam" id="TIGR01733">
    <property type="entry name" value="AA-adenyl-dom"/>
    <property type="match status" value="1"/>
</dbReference>
<dbReference type="GO" id="GO:0008757">
    <property type="term" value="F:S-adenosylmethionine-dependent methyltransferase activity"/>
    <property type="evidence" value="ECO:0007669"/>
    <property type="project" value="InterPro"/>
</dbReference>
<evidence type="ECO:0000256" key="1">
    <source>
        <dbReference type="ARBA" id="ARBA00001957"/>
    </source>
</evidence>
<evidence type="ECO:0000256" key="6">
    <source>
        <dbReference type="SAM" id="MobiDB-lite"/>
    </source>
</evidence>
<dbReference type="InterPro" id="IPR010071">
    <property type="entry name" value="AA_adenyl_dom"/>
</dbReference>
<dbReference type="EMBL" id="PKGS01000005">
    <property type="protein sequence ID" value="PKZ15749.1"/>
    <property type="molecule type" value="Genomic_DNA"/>
</dbReference>
<dbReference type="Gene3D" id="3.30.559.10">
    <property type="entry name" value="Chloramphenicol acetyltransferase-like domain"/>
    <property type="match status" value="2"/>
</dbReference>
<dbReference type="InterPro" id="IPR001242">
    <property type="entry name" value="Condensation_dom"/>
</dbReference>
<dbReference type="InterPro" id="IPR029063">
    <property type="entry name" value="SAM-dependent_MTases_sf"/>
</dbReference>
<dbReference type="SUPFAM" id="SSF56801">
    <property type="entry name" value="Acetyl-CoA synthetase-like"/>
    <property type="match status" value="1"/>
</dbReference>
<dbReference type="InterPro" id="IPR000873">
    <property type="entry name" value="AMP-dep_synth/lig_dom"/>
</dbReference>
<dbReference type="Gene3D" id="3.30.559.30">
    <property type="entry name" value="Nonribosomal peptide synthetase, condensation domain"/>
    <property type="match status" value="2"/>
</dbReference>
<name>A0A2I1M6N5_9FIRM</name>
<dbReference type="Pfam" id="PF00501">
    <property type="entry name" value="AMP-binding"/>
    <property type="match status" value="1"/>
</dbReference>
<dbReference type="GO" id="GO:0043041">
    <property type="term" value="P:amino acid activation for nonribosomal peptide biosynthetic process"/>
    <property type="evidence" value="ECO:0007669"/>
    <property type="project" value="TreeGrafter"/>
</dbReference>
<dbReference type="InterPro" id="IPR057737">
    <property type="entry name" value="Condensation_MtbB-like"/>
</dbReference>
<dbReference type="InterPro" id="IPR042099">
    <property type="entry name" value="ANL_N_sf"/>
</dbReference>
<keyword evidence="3" id="KW-0597">Phosphoprotein</keyword>
<proteinExistence type="predicted"/>
<comment type="caution">
    <text evidence="8">The sequence shown here is derived from an EMBL/GenBank/DDBJ whole genome shotgun (WGS) entry which is preliminary data.</text>
</comment>
<feature type="region of interest" description="Disordered" evidence="6">
    <location>
        <begin position="1942"/>
        <end position="1972"/>
    </location>
</feature>
<dbReference type="CDD" id="cd19535">
    <property type="entry name" value="Cyc_NRPS"/>
    <property type="match status" value="2"/>
</dbReference>
<dbReference type="GO" id="GO:0005737">
    <property type="term" value="C:cytoplasm"/>
    <property type="evidence" value="ECO:0007669"/>
    <property type="project" value="TreeGrafter"/>
</dbReference>
<evidence type="ECO:0000256" key="3">
    <source>
        <dbReference type="ARBA" id="ARBA00022553"/>
    </source>
</evidence>
<dbReference type="GO" id="GO:0008610">
    <property type="term" value="P:lipid biosynthetic process"/>
    <property type="evidence" value="ECO:0007669"/>
    <property type="project" value="UniProtKB-ARBA"/>
</dbReference>
<dbReference type="InterPro" id="IPR045851">
    <property type="entry name" value="AMP-bd_C_sf"/>
</dbReference>
<dbReference type="InterPro" id="IPR036736">
    <property type="entry name" value="ACP-like_sf"/>
</dbReference>
<dbReference type="SUPFAM" id="SSF53335">
    <property type="entry name" value="S-adenosyl-L-methionine-dependent methyltransferases"/>
    <property type="match status" value="1"/>
</dbReference>
<dbReference type="Gene3D" id="3.40.50.12780">
    <property type="entry name" value="N-terminal domain of ligase-like"/>
    <property type="match status" value="1"/>
</dbReference>
<evidence type="ECO:0000256" key="2">
    <source>
        <dbReference type="ARBA" id="ARBA00022450"/>
    </source>
</evidence>
<dbReference type="SUPFAM" id="SSF52777">
    <property type="entry name" value="CoA-dependent acyltransferases"/>
    <property type="match status" value="4"/>
</dbReference>
<evidence type="ECO:0000313" key="8">
    <source>
        <dbReference type="EMBL" id="PKZ15749.1"/>
    </source>
</evidence>
<dbReference type="RefSeq" id="WP_101540570.1">
    <property type="nucleotide sequence ID" value="NZ_PKGS01000005.1"/>
</dbReference>
<dbReference type="PROSITE" id="PS00455">
    <property type="entry name" value="AMP_BINDING"/>
    <property type="match status" value="1"/>
</dbReference>
<feature type="domain" description="Carrier" evidence="7">
    <location>
        <begin position="1976"/>
        <end position="2051"/>
    </location>
</feature>
<keyword evidence="9" id="KW-1185">Reference proteome</keyword>
<dbReference type="Proteomes" id="UP000234335">
    <property type="component" value="Unassembled WGS sequence"/>
</dbReference>
<dbReference type="PANTHER" id="PTHR45527:SF10">
    <property type="entry name" value="PYOCHELIN SYNTHASE PCHF"/>
    <property type="match status" value="1"/>
</dbReference>
<dbReference type="GO" id="GO:0017000">
    <property type="term" value="P:antibiotic biosynthetic process"/>
    <property type="evidence" value="ECO:0007669"/>
    <property type="project" value="UniProtKB-KW"/>
</dbReference>
<dbReference type="Gene3D" id="1.10.1200.10">
    <property type="entry name" value="ACP-like"/>
    <property type="match status" value="3"/>
</dbReference>
<dbReference type="PROSITE" id="PS00012">
    <property type="entry name" value="PHOSPHOPANTETHEINE"/>
    <property type="match status" value="2"/>
</dbReference>
<dbReference type="Pfam" id="PF00668">
    <property type="entry name" value="Condensation"/>
    <property type="match status" value="2"/>
</dbReference>
<dbReference type="Gene3D" id="3.30.300.30">
    <property type="match status" value="2"/>
</dbReference>
<dbReference type="FunFam" id="1.10.1200.10:FF:000005">
    <property type="entry name" value="Nonribosomal peptide synthetase 1"/>
    <property type="match status" value="1"/>
</dbReference>
<keyword evidence="4" id="KW-0436">Ligase</keyword>